<dbReference type="InterPro" id="IPR036312">
    <property type="entry name" value="Bifun_inhib/LTP/seed_sf"/>
</dbReference>
<dbReference type="PANTHER" id="PTHR33286:SF1">
    <property type="entry name" value="OS01G0800600 PROTEIN"/>
    <property type="match status" value="1"/>
</dbReference>
<dbReference type="Gramene" id="Psat05G0599200-T1">
    <property type="protein sequence ID" value="KAI5410681.1"/>
    <property type="gene ID" value="KIW84_055992"/>
</dbReference>
<dbReference type="InterPro" id="IPR016140">
    <property type="entry name" value="Bifunc_inhib/LTP/seed_store"/>
</dbReference>
<gene>
    <name evidence="3" type="ORF">KIW84_055992</name>
</gene>
<feature type="domain" description="Bifunctional inhibitor/plant lipid transfer protein/seed storage helical" evidence="2">
    <location>
        <begin position="20"/>
        <end position="120"/>
    </location>
</feature>
<evidence type="ECO:0000259" key="2">
    <source>
        <dbReference type="Pfam" id="PF14368"/>
    </source>
</evidence>
<dbReference type="SUPFAM" id="SSF47699">
    <property type="entry name" value="Bifunctional inhibitor/lipid-transfer protein/seed storage 2S albumin"/>
    <property type="match status" value="1"/>
</dbReference>
<evidence type="ECO:0000256" key="1">
    <source>
        <dbReference type="SAM" id="SignalP"/>
    </source>
</evidence>
<proteinExistence type="predicted"/>
<sequence length="137" mass="15644">TSKKRTKMLGSNMKPIWLLVIVVITSLCHYKNVKGEDCERDILGMNIECMYYMNIGLPEEPIPPNDRCCNVLKTANVPCVCNNGLSRKLPFYPNKTYADAISWKKVMYCFDKCGSPLPHGFHCDRFTVPPMSSYQLN</sequence>
<name>A0A9D4WY46_PEA</name>
<protein>
    <recommendedName>
        <fullName evidence="2">Bifunctional inhibitor/plant lipid transfer protein/seed storage helical domain-containing protein</fullName>
    </recommendedName>
</protein>
<comment type="caution">
    <text evidence="3">The sequence shown here is derived from an EMBL/GenBank/DDBJ whole genome shotgun (WGS) entry which is preliminary data.</text>
</comment>
<evidence type="ECO:0000313" key="3">
    <source>
        <dbReference type="EMBL" id="KAI5410681.1"/>
    </source>
</evidence>
<dbReference type="Pfam" id="PF14368">
    <property type="entry name" value="LTP_2"/>
    <property type="match status" value="1"/>
</dbReference>
<dbReference type="PANTHER" id="PTHR33286">
    <property type="entry name" value="BIFUNCTIONAL INHIBITOR/LIPID-TRANSFER PROTEIN/SEED STORAGE 2S ALBUMIN SUPERFAMILY PROTEIN"/>
    <property type="match status" value="1"/>
</dbReference>
<dbReference type="EMBL" id="JAMSHJ010000005">
    <property type="protein sequence ID" value="KAI5410681.1"/>
    <property type="molecule type" value="Genomic_DNA"/>
</dbReference>
<feature type="signal peptide" evidence="1">
    <location>
        <begin position="1"/>
        <end position="35"/>
    </location>
</feature>
<organism evidence="3 4">
    <name type="scientific">Pisum sativum</name>
    <name type="common">Garden pea</name>
    <name type="synonym">Lathyrus oleraceus</name>
    <dbReference type="NCBI Taxonomy" id="3888"/>
    <lineage>
        <taxon>Eukaryota</taxon>
        <taxon>Viridiplantae</taxon>
        <taxon>Streptophyta</taxon>
        <taxon>Embryophyta</taxon>
        <taxon>Tracheophyta</taxon>
        <taxon>Spermatophyta</taxon>
        <taxon>Magnoliopsida</taxon>
        <taxon>eudicotyledons</taxon>
        <taxon>Gunneridae</taxon>
        <taxon>Pentapetalae</taxon>
        <taxon>rosids</taxon>
        <taxon>fabids</taxon>
        <taxon>Fabales</taxon>
        <taxon>Fabaceae</taxon>
        <taxon>Papilionoideae</taxon>
        <taxon>50 kb inversion clade</taxon>
        <taxon>NPAAA clade</taxon>
        <taxon>Hologalegina</taxon>
        <taxon>IRL clade</taxon>
        <taxon>Fabeae</taxon>
        <taxon>Lathyrus</taxon>
    </lineage>
</organism>
<accession>A0A9D4WY46</accession>
<feature type="non-terminal residue" evidence="3">
    <location>
        <position position="137"/>
    </location>
</feature>
<dbReference type="Proteomes" id="UP001058974">
    <property type="component" value="Chromosome 5"/>
</dbReference>
<keyword evidence="4" id="KW-1185">Reference proteome</keyword>
<keyword evidence="1" id="KW-0732">Signal</keyword>
<dbReference type="AlphaFoldDB" id="A0A9D4WY46"/>
<reference evidence="3 4" key="1">
    <citation type="journal article" date="2022" name="Nat. Genet.">
        <title>Improved pea reference genome and pan-genome highlight genomic features and evolutionary characteristics.</title>
        <authorList>
            <person name="Yang T."/>
            <person name="Liu R."/>
            <person name="Luo Y."/>
            <person name="Hu S."/>
            <person name="Wang D."/>
            <person name="Wang C."/>
            <person name="Pandey M.K."/>
            <person name="Ge S."/>
            <person name="Xu Q."/>
            <person name="Li N."/>
            <person name="Li G."/>
            <person name="Huang Y."/>
            <person name="Saxena R.K."/>
            <person name="Ji Y."/>
            <person name="Li M."/>
            <person name="Yan X."/>
            <person name="He Y."/>
            <person name="Liu Y."/>
            <person name="Wang X."/>
            <person name="Xiang C."/>
            <person name="Varshney R.K."/>
            <person name="Ding H."/>
            <person name="Gao S."/>
            <person name="Zong X."/>
        </authorList>
    </citation>
    <scope>NUCLEOTIDE SEQUENCE [LARGE SCALE GENOMIC DNA]</scope>
    <source>
        <strain evidence="3 4">cv. Zhongwan 6</strain>
    </source>
</reference>
<evidence type="ECO:0000313" key="4">
    <source>
        <dbReference type="Proteomes" id="UP001058974"/>
    </source>
</evidence>
<feature type="chain" id="PRO_5038899051" description="Bifunctional inhibitor/plant lipid transfer protein/seed storage helical domain-containing protein" evidence="1">
    <location>
        <begin position="36"/>
        <end position="137"/>
    </location>
</feature>
<dbReference type="Gene3D" id="1.10.110.10">
    <property type="entry name" value="Plant lipid-transfer and hydrophobic proteins"/>
    <property type="match status" value="1"/>
</dbReference>